<feature type="transmembrane region" description="Helical" evidence="8">
    <location>
        <begin position="211"/>
        <end position="231"/>
    </location>
</feature>
<feature type="transmembrane region" description="Helical" evidence="8">
    <location>
        <begin position="444"/>
        <end position="463"/>
    </location>
</feature>
<feature type="transmembrane region" description="Helical" evidence="8">
    <location>
        <begin position="251"/>
        <end position="278"/>
    </location>
</feature>
<evidence type="ECO:0000256" key="3">
    <source>
        <dbReference type="ARBA" id="ARBA00022475"/>
    </source>
</evidence>
<comment type="subcellular location">
    <subcellularLocation>
        <location evidence="1">Cell membrane</location>
        <topology evidence="1">Multi-pass membrane protein</topology>
    </subcellularLocation>
</comment>
<comment type="similarity">
    <text evidence="7">Belongs to the GntP permease family.</text>
</comment>
<feature type="transmembrane region" description="Helical" evidence="8">
    <location>
        <begin position="538"/>
        <end position="555"/>
    </location>
</feature>
<sequence length="625" mass="63825">MFDALSPAALPALLAGGGLAAVLAGTLALRQHALVVLVVAGLGVMWLTPRENVVRAEAEATAERFAVRAVGEEANSGGWVVQSNGVFMMGQTAAMTAYRPGLGGGLGEPVASLKPDQGTQWDWKFPRHIDGDALVRTEQGDYVVTPYQAFLNINGRVDNGGGWPLSPQPQATPGLLKPGDLLVAVEDQAVANATASLAPPARFAAAFGDTAADIGLLIALASVLGAGLTHSGAAERLVRALLSTVGPRGHPAAFCAGSLALGVPVFFDAVFLLCAPLAKSTALRTGRGPLLLLLSVCCGGALTHSLAPPTPGPLLVAAELDVSIPLMIGVGLGISVATAPLCLLWCWWRVRRWERRGEAIPVREGAGASLGRLRELAERPAHELPPLWASLLPLAVPVFLIAQKAAWEMAVPRSGTVVVAGLPVSIAAPPVQENWRVPMAIVEALGDPTIAVLAGTLISLFLLWRYTAPLERKSVVADAVAEGGGILLVAAAGGAFGTALRQTGVGGLIAAAPELDGLGLLALAWGISLAVRTAQGSATVAMVVAAGLVAAAIPASGLHPVWVACAIGCGSKAVLWLNSSGFWVICRAGGLTEREALATVTPLTVVMAVVGLGATLTGAWLWPGV</sequence>
<keyword evidence="4 8" id="KW-0812">Transmembrane</keyword>
<keyword evidence="6 8" id="KW-0472">Membrane</keyword>
<dbReference type="EMBL" id="CP036265">
    <property type="protein sequence ID" value="QDT14856.1"/>
    <property type="molecule type" value="Genomic_DNA"/>
</dbReference>
<feature type="transmembrane region" description="Helical" evidence="8">
    <location>
        <begin position="327"/>
        <end position="348"/>
    </location>
</feature>
<dbReference type="Pfam" id="PF02447">
    <property type="entry name" value="GntP_permease"/>
    <property type="match status" value="1"/>
</dbReference>
<gene>
    <name evidence="9" type="primary">idnT</name>
    <name evidence="9" type="ORF">CA12_09360</name>
</gene>
<feature type="transmembrane region" description="Helical" evidence="8">
    <location>
        <begin position="561"/>
        <end position="585"/>
    </location>
</feature>
<keyword evidence="2" id="KW-0813">Transport</keyword>
<proteinExistence type="inferred from homology"/>
<feature type="transmembrane region" description="Helical" evidence="8">
    <location>
        <begin position="508"/>
        <end position="531"/>
    </location>
</feature>
<feature type="transmembrane region" description="Helical" evidence="8">
    <location>
        <begin position="290"/>
        <end position="307"/>
    </location>
</feature>
<dbReference type="AlphaFoldDB" id="A0A517P682"/>
<dbReference type="Proteomes" id="UP000318741">
    <property type="component" value="Chromosome"/>
</dbReference>
<dbReference type="GO" id="GO:0015128">
    <property type="term" value="F:gluconate transmembrane transporter activity"/>
    <property type="evidence" value="ECO:0007669"/>
    <property type="project" value="InterPro"/>
</dbReference>
<keyword evidence="3" id="KW-1003">Cell membrane</keyword>
<evidence type="ECO:0000256" key="6">
    <source>
        <dbReference type="ARBA" id="ARBA00023136"/>
    </source>
</evidence>
<name>A0A517P682_9PLAN</name>
<keyword evidence="5 8" id="KW-1133">Transmembrane helix</keyword>
<feature type="transmembrane region" description="Helical" evidence="8">
    <location>
        <begin position="597"/>
        <end position="622"/>
    </location>
</feature>
<dbReference type="GO" id="GO:0005886">
    <property type="term" value="C:plasma membrane"/>
    <property type="evidence" value="ECO:0007669"/>
    <property type="project" value="UniProtKB-SubCell"/>
</dbReference>
<dbReference type="RefSeq" id="WP_145357709.1">
    <property type="nucleotide sequence ID" value="NZ_CP036265.1"/>
</dbReference>
<feature type="transmembrane region" description="Helical" evidence="8">
    <location>
        <begin position="475"/>
        <end position="496"/>
    </location>
</feature>
<evidence type="ECO:0000256" key="1">
    <source>
        <dbReference type="ARBA" id="ARBA00004651"/>
    </source>
</evidence>
<dbReference type="InterPro" id="IPR003474">
    <property type="entry name" value="Glcn_transporter"/>
</dbReference>
<evidence type="ECO:0000256" key="4">
    <source>
        <dbReference type="ARBA" id="ARBA00022692"/>
    </source>
</evidence>
<organism evidence="9 10">
    <name type="scientific">Alienimonas californiensis</name>
    <dbReference type="NCBI Taxonomy" id="2527989"/>
    <lineage>
        <taxon>Bacteria</taxon>
        <taxon>Pseudomonadati</taxon>
        <taxon>Planctomycetota</taxon>
        <taxon>Planctomycetia</taxon>
        <taxon>Planctomycetales</taxon>
        <taxon>Planctomycetaceae</taxon>
        <taxon>Alienimonas</taxon>
    </lineage>
</organism>
<protein>
    <submittedName>
        <fullName evidence="9">Gnt-II system L-idonate transporter</fullName>
    </submittedName>
</protein>
<accession>A0A517P682</accession>
<evidence type="ECO:0000313" key="9">
    <source>
        <dbReference type="EMBL" id="QDT14856.1"/>
    </source>
</evidence>
<evidence type="ECO:0000256" key="8">
    <source>
        <dbReference type="SAM" id="Phobius"/>
    </source>
</evidence>
<evidence type="ECO:0000313" key="10">
    <source>
        <dbReference type="Proteomes" id="UP000318741"/>
    </source>
</evidence>
<evidence type="ECO:0000256" key="2">
    <source>
        <dbReference type="ARBA" id="ARBA00022448"/>
    </source>
</evidence>
<evidence type="ECO:0000256" key="7">
    <source>
        <dbReference type="ARBA" id="ARBA00049663"/>
    </source>
</evidence>
<dbReference type="PANTHER" id="PTHR30354:SF22">
    <property type="entry name" value="HIGH-AFFINITY GLUCONATE TRANSPORTER"/>
    <property type="match status" value="1"/>
</dbReference>
<keyword evidence="10" id="KW-1185">Reference proteome</keyword>
<dbReference type="OrthoDB" id="9787129at2"/>
<dbReference type="KEGG" id="acaf:CA12_09360"/>
<dbReference type="PANTHER" id="PTHR30354">
    <property type="entry name" value="GNT FAMILY GLUCONATE TRANSPORTER"/>
    <property type="match status" value="1"/>
</dbReference>
<evidence type="ECO:0000256" key="5">
    <source>
        <dbReference type="ARBA" id="ARBA00022989"/>
    </source>
</evidence>
<reference evidence="9 10" key="1">
    <citation type="submission" date="2019-02" db="EMBL/GenBank/DDBJ databases">
        <title>Deep-cultivation of Planctomycetes and their phenomic and genomic characterization uncovers novel biology.</title>
        <authorList>
            <person name="Wiegand S."/>
            <person name="Jogler M."/>
            <person name="Boedeker C."/>
            <person name="Pinto D."/>
            <person name="Vollmers J."/>
            <person name="Rivas-Marin E."/>
            <person name="Kohn T."/>
            <person name="Peeters S.H."/>
            <person name="Heuer A."/>
            <person name="Rast P."/>
            <person name="Oberbeckmann S."/>
            <person name="Bunk B."/>
            <person name="Jeske O."/>
            <person name="Meyerdierks A."/>
            <person name="Storesund J.E."/>
            <person name="Kallscheuer N."/>
            <person name="Luecker S."/>
            <person name="Lage O.M."/>
            <person name="Pohl T."/>
            <person name="Merkel B.J."/>
            <person name="Hornburger P."/>
            <person name="Mueller R.-W."/>
            <person name="Bruemmer F."/>
            <person name="Labrenz M."/>
            <person name="Spormann A.M."/>
            <person name="Op den Camp H."/>
            <person name="Overmann J."/>
            <person name="Amann R."/>
            <person name="Jetten M.S.M."/>
            <person name="Mascher T."/>
            <person name="Medema M.H."/>
            <person name="Devos D.P."/>
            <person name="Kaster A.-K."/>
            <person name="Ovreas L."/>
            <person name="Rohde M."/>
            <person name="Galperin M.Y."/>
            <person name="Jogler C."/>
        </authorList>
    </citation>
    <scope>NUCLEOTIDE SEQUENCE [LARGE SCALE GENOMIC DNA]</scope>
    <source>
        <strain evidence="9 10">CA12</strain>
    </source>
</reference>